<gene>
    <name evidence="1" type="ORF">DI542_04760</name>
</gene>
<evidence type="ECO:0000313" key="2">
    <source>
        <dbReference type="Proteomes" id="UP000249282"/>
    </source>
</evidence>
<evidence type="ECO:0000313" key="1">
    <source>
        <dbReference type="EMBL" id="PZQ92646.1"/>
    </source>
</evidence>
<name>A0A2W5RSJ2_ACIJO</name>
<protein>
    <submittedName>
        <fullName evidence="1">Uncharacterized protein</fullName>
    </submittedName>
</protein>
<sequence length="61" mass="6787">MDMQVADDASAYQIILGGSKRASDCLTDRYDFIYSATAPFLFKRVLSLENYIGASAQQDMI</sequence>
<organism evidence="1 2">
    <name type="scientific">Acinetobacter johnsonii</name>
    <dbReference type="NCBI Taxonomy" id="40214"/>
    <lineage>
        <taxon>Bacteria</taxon>
        <taxon>Pseudomonadati</taxon>
        <taxon>Pseudomonadota</taxon>
        <taxon>Gammaproteobacteria</taxon>
        <taxon>Moraxellales</taxon>
        <taxon>Moraxellaceae</taxon>
        <taxon>Acinetobacter</taxon>
    </lineage>
</organism>
<proteinExistence type="predicted"/>
<dbReference type="EMBL" id="QFQJ01000015">
    <property type="protein sequence ID" value="PZQ92646.1"/>
    <property type="molecule type" value="Genomic_DNA"/>
</dbReference>
<dbReference type="Proteomes" id="UP000249282">
    <property type="component" value="Unassembled WGS sequence"/>
</dbReference>
<comment type="caution">
    <text evidence="1">The sequence shown here is derived from an EMBL/GenBank/DDBJ whole genome shotgun (WGS) entry which is preliminary data.</text>
</comment>
<reference evidence="1 2" key="1">
    <citation type="submission" date="2017-11" db="EMBL/GenBank/DDBJ databases">
        <title>Infants hospitalized years apart are colonized by the same room-sourced microbial strains.</title>
        <authorList>
            <person name="Brooks B."/>
            <person name="Olm M.R."/>
            <person name="Firek B.A."/>
            <person name="Baker R."/>
            <person name="Thomas B.C."/>
            <person name="Morowitz M.J."/>
            <person name="Banfield J.F."/>
        </authorList>
    </citation>
    <scope>NUCLEOTIDE SEQUENCE [LARGE SCALE GENOMIC DNA]</scope>
    <source>
        <strain evidence="1">S2_003_000_R3_20</strain>
    </source>
</reference>
<accession>A0A2W5RSJ2</accession>
<dbReference type="AlphaFoldDB" id="A0A2W5RSJ2"/>